<evidence type="ECO:0000256" key="1">
    <source>
        <dbReference type="ARBA" id="ARBA00023004"/>
    </source>
</evidence>
<dbReference type="GO" id="GO:0046914">
    <property type="term" value="F:transition metal ion binding"/>
    <property type="evidence" value="ECO:0007669"/>
    <property type="project" value="InterPro"/>
</dbReference>
<feature type="domain" description="Ferrous iron transporter FeoA-like" evidence="2">
    <location>
        <begin position="2"/>
        <end position="75"/>
    </location>
</feature>
<evidence type="ECO:0000313" key="3">
    <source>
        <dbReference type="EMBL" id="WCG23306.1"/>
    </source>
</evidence>
<sequence length="80" mass="9133">MLTLDKIAQYHTAEIIDVVHPDASMKQRLLDLGFYEGTLIEKVLISPKNDPHAYKVRGTTIALRQSDAQYIHVQEVKKND</sequence>
<dbReference type="PANTHER" id="PTHR42954">
    <property type="entry name" value="FE(2+) TRANSPORT PROTEIN A"/>
    <property type="match status" value="1"/>
</dbReference>
<dbReference type="SUPFAM" id="SSF50037">
    <property type="entry name" value="C-terminal domain of transcriptional repressors"/>
    <property type="match status" value="1"/>
</dbReference>
<dbReference type="SMART" id="SM00899">
    <property type="entry name" value="FeoA"/>
    <property type="match status" value="1"/>
</dbReference>
<proteinExistence type="predicted"/>
<protein>
    <submittedName>
        <fullName evidence="3">FeoA family protein</fullName>
    </submittedName>
</protein>
<dbReference type="AlphaFoldDB" id="A0AAE9XJA6"/>
<dbReference type="InterPro" id="IPR008988">
    <property type="entry name" value="Transcriptional_repressor_C"/>
</dbReference>
<evidence type="ECO:0000259" key="2">
    <source>
        <dbReference type="SMART" id="SM00899"/>
    </source>
</evidence>
<dbReference type="RefSeq" id="WP_126763184.1">
    <property type="nucleotide sequence ID" value="NZ_BKBT01000003.1"/>
</dbReference>
<accession>A0AAE9XJA6</accession>
<keyword evidence="1" id="KW-0408">Iron</keyword>
<gene>
    <name evidence="3" type="ORF">PML95_03440</name>
</gene>
<dbReference type="EMBL" id="CP116507">
    <property type="protein sequence ID" value="WCG23306.1"/>
    <property type="molecule type" value="Genomic_DNA"/>
</dbReference>
<organism evidence="3 4">
    <name type="scientific">Vagococcus lutrae</name>
    <dbReference type="NCBI Taxonomy" id="81947"/>
    <lineage>
        <taxon>Bacteria</taxon>
        <taxon>Bacillati</taxon>
        <taxon>Bacillota</taxon>
        <taxon>Bacilli</taxon>
        <taxon>Lactobacillales</taxon>
        <taxon>Enterococcaceae</taxon>
        <taxon>Vagococcus</taxon>
    </lineage>
</organism>
<evidence type="ECO:0000313" key="4">
    <source>
        <dbReference type="Proteomes" id="UP001179600"/>
    </source>
</evidence>
<dbReference type="InterPro" id="IPR052713">
    <property type="entry name" value="FeoA"/>
</dbReference>
<dbReference type="Gene3D" id="2.30.30.90">
    <property type="match status" value="1"/>
</dbReference>
<dbReference type="InterPro" id="IPR038157">
    <property type="entry name" value="FeoA_core_dom"/>
</dbReference>
<reference evidence="3" key="1">
    <citation type="submission" date="2023-01" db="EMBL/GenBank/DDBJ databases">
        <title>Oxazolidinone resistance genes in florfenicol resistant enterococci from beef cattle and veal calves at slaughter.</title>
        <authorList>
            <person name="Biggel M."/>
        </authorList>
    </citation>
    <scope>NUCLEOTIDE SEQUENCE</scope>
    <source>
        <strain evidence="3">K204-1</strain>
    </source>
</reference>
<dbReference type="InterPro" id="IPR007167">
    <property type="entry name" value="Fe-transptr_FeoA-like"/>
</dbReference>
<dbReference type="Pfam" id="PF04023">
    <property type="entry name" value="FeoA"/>
    <property type="match status" value="1"/>
</dbReference>
<dbReference type="Proteomes" id="UP001179600">
    <property type="component" value="Chromosome"/>
</dbReference>
<dbReference type="PANTHER" id="PTHR42954:SF2">
    <property type="entry name" value="FE(2+) TRANSPORT PROTEIN A"/>
    <property type="match status" value="1"/>
</dbReference>
<name>A0AAE9XJA6_9ENTE</name>